<dbReference type="InterPro" id="IPR036640">
    <property type="entry name" value="ABC1_TM_sf"/>
</dbReference>
<proteinExistence type="inferred from homology"/>
<dbReference type="Proteomes" id="UP000233551">
    <property type="component" value="Unassembled WGS sequence"/>
</dbReference>
<keyword evidence="5 8" id="KW-1133">Transmembrane helix</keyword>
<feature type="domain" description="ABC transporter" evidence="9">
    <location>
        <begin position="95"/>
        <end position="166"/>
    </location>
</feature>
<evidence type="ECO:0000256" key="2">
    <source>
        <dbReference type="ARBA" id="ARBA00022448"/>
    </source>
</evidence>
<dbReference type="GO" id="GO:0016887">
    <property type="term" value="F:ATP hydrolysis activity"/>
    <property type="evidence" value="ECO:0007669"/>
    <property type="project" value="InterPro"/>
</dbReference>
<evidence type="ECO:0000313" key="11">
    <source>
        <dbReference type="Proteomes" id="UP000233551"/>
    </source>
</evidence>
<dbReference type="SUPFAM" id="SSF52540">
    <property type="entry name" value="P-loop containing nucleoside triphosphate hydrolases"/>
    <property type="match status" value="1"/>
</dbReference>
<keyword evidence="4" id="KW-0677">Repeat</keyword>
<keyword evidence="3 8" id="KW-0812">Transmembrane</keyword>
<name>A0A2I0HRV8_PUNGR</name>
<keyword evidence="11" id="KW-1185">Reference proteome</keyword>
<dbReference type="PANTHER" id="PTHR45136">
    <property type="entry name" value="ABC TRANSPORTER DOMAIN-CONTAINING PROTEIN"/>
    <property type="match status" value="1"/>
</dbReference>
<reference evidence="10 11" key="1">
    <citation type="submission" date="2017-11" db="EMBL/GenBank/DDBJ databases">
        <title>De-novo sequencing of pomegranate (Punica granatum L.) genome.</title>
        <authorList>
            <person name="Akparov Z."/>
            <person name="Amiraslanov A."/>
            <person name="Hajiyeva S."/>
            <person name="Abbasov M."/>
            <person name="Kaur K."/>
            <person name="Hamwieh A."/>
            <person name="Solovyev V."/>
            <person name="Salamov A."/>
            <person name="Braich B."/>
            <person name="Kosarev P."/>
            <person name="Mahmoud A."/>
            <person name="Hajiyev E."/>
            <person name="Babayeva S."/>
            <person name="Izzatullayeva V."/>
            <person name="Mammadov A."/>
            <person name="Mammadov A."/>
            <person name="Sharifova S."/>
            <person name="Ojaghi J."/>
            <person name="Eynullazada K."/>
            <person name="Bayramov B."/>
            <person name="Abdulazimova A."/>
            <person name="Shahmuradov I."/>
        </authorList>
    </citation>
    <scope>NUCLEOTIDE SEQUENCE [LARGE SCALE GENOMIC DNA]</scope>
    <source>
        <strain evidence="11">cv. AG2017</strain>
        <tissue evidence="10">Leaf</tissue>
    </source>
</reference>
<sequence>MTEFSMALQGVVKFGLKQGLAKGLVVGSNSITFAIWTFMAYYGSRMVMYHGAKGGTVYAAGTSITFGGVALRSALSNLKDFSKALARGSPLWFPLLLRFYDPLGGEILLDGAPINTLQIKWLRSQMGLVSQKPTLFATYIEENIRFGKEDATIQEVMEAARASNAHDFISQ</sequence>
<dbReference type="GO" id="GO:0005524">
    <property type="term" value="F:ATP binding"/>
    <property type="evidence" value="ECO:0007669"/>
    <property type="project" value="InterPro"/>
</dbReference>
<dbReference type="Gene3D" id="1.20.1560.10">
    <property type="entry name" value="ABC transporter type 1, transmembrane domain"/>
    <property type="match status" value="1"/>
</dbReference>
<dbReference type="EMBL" id="PGOL01005912">
    <property type="protein sequence ID" value="PKI34458.1"/>
    <property type="molecule type" value="Genomic_DNA"/>
</dbReference>
<dbReference type="STRING" id="22663.A0A2I0HRV8"/>
<evidence type="ECO:0000259" key="9">
    <source>
        <dbReference type="Pfam" id="PF00005"/>
    </source>
</evidence>
<gene>
    <name evidence="10" type="ORF">CRG98_045151</name>
</gene>
<dbReference type="AlphaFoldDB" id="A0A2I0HRV8"/>
<keyword evidence="2" id="KW-0813">Transport</keyword>
<keyword evidence="7" id="KW-0325">Glycoprotein</keyword>
<comment type="similarity">
    <text evidence="1">Belongs to the ABC transporter superfamily. ABCB family. Multidrug resistance exporter (TC 3.A.1.201) subfamily.</text>
</comment>
<evidence type="ECO:0000313" key="10">
    <source>
        <dbReference type="EMBL" id="PKI34458.1"/>
    </source>
</evidence>
<evidence type="ECO:0000256" key="3">
    <source>
        <dbReference type="ARBA" id="ARBA00022692"/>
    </source>
</evidence>
<comment type="caution">
    <text evidence="10">The sequence shown here is derived from an EMBL/GenBank/DDBJ whole genome shotgun (WGS) entry which is preliminary data.</text>
</comment>
<protein>
    <recommendedName>
        <fullName evidence="9">ABC transporter domain-containing protein</fullName>
    </recommendedName>
</protein>
<dbReference type="Pfam" id="PF00005">
    <property type="entry name" value="ABC_tran"/>
    <property type="match status" value="1"/>
</dbReference>
<keyword evidence="6 8" id="KW-0472">Membrane</keyword>
<evidence type="ECO:0000256" key="6">
    <source>
        <dbReference type="ARBA" id="ARBA00023136"/>
    </source>
</evidence>
<dbReference type="InterPro" id="IPR003439">
    <property type="entry name" value="ABC_transporter-like_ATP-bd"/>
</dbReference>
<evidence type="ECO:0000256" key="4">
    <source>
        <dbReference type="ARBA" id="ARBA00022737"/>
    </source>
</evidence>
<accession>A0A2I0HRV8</accession>
<evidence type="ECO:0000256" key="5">
    <source>
        <dbReference type="ARBA" id="ARBA00022989"/>
    </source>
</evidence>
<evidence type="ECO:0000256" key="1">
    <source>
        <dbReference type="ARBA" id="ARBA00007577"/>
    </source>
</evidence>
<evidence type="ECO:0000256" key="7">
    <source>
        <dbReference type="ARBA" id="ARBA00023180"/>
    </source>
</evidence>
<dbReference type="GO" id="GO:0016020">
    <property type="term" value="C:membrane"/>
    <property type="evidence" value="ECO:0007669"/>
    <property type="project" value="InterPro"/>
</dbReference>
<feature type="transmembrane region" description="Helical" evidence="8">
    <location>
        <begin position="55"/>
        <end position="75"/>
    </location>
</feature>
<organism evidence="10 11">
    <name type="scientific">Punica granatum</name>
    <name type="common">Pomegranate</name>
    <dbReference type="NCBI Taxonomy" id="22663"/>
    <lineage>
        <taxon>Eukaryota</taxon>
        <taxon>Viridiplantae</taxon>
        <taxon>Streptophyta</taxon>
        <taxon>Embryophyta</taxon>
        <taxon>Tracheophyta</taxon>
        <taxon>Spermatophyta</taxon>
        <taxon>Magnoliopsida</taxon>
        <taxon>eudicotyledons</taxon>
        <taxon>Gunneridae</taxon>
        <taxon>Pentapetalae</taxon>
        <taxon>rosids</taxon>
        <taxon>malvids</taxon>
        <taxon>Myrtales</taxon>
        <taxon>Lythraceae</taxon>
        <taxon>Punica</taxon>
    </lineage>
</organism>
<dbReference type="InterPro" id="IPR027417">
    <property type="entry name" value="P-loop_NTPase"/>
</dbReference>
<dbReference type="PANTHER" id="PTHR45136:SF2">
    <property type="entry name" value="ABC TRANSPORTER DOMAIN-CONTAINING PROTEIN"/>
    <property type="match status" value="1"/>
</dbReference>
<dbReference type="Gene3D" id="3.40.50.300">
    <property type="entry name" value="P-loop containing nucleotide triphosphate hydrolases"/>
    <property type="match status" value="1"/>
</dbReference>
<feature type="transmembrane region" description="Helical" evidence="8">
    <location>
        <begin position="20"/>
        <end position="43"/>
    </location>
</feature>
<evidence type="ECO:0000256" key="8">
    <source>
        <dbReference type="SAM" id="Phobius"/>
    </source>
</evidence>